<accession>A0AAE5RT88</accession>
<organism evidence="2 3">
    <name type="scientific">Agrobacterium rosae</name>
    <dbReference type="NCBI Taxonomy" id="1972867"/>
    <lineage>
        <taxon>Bacteria</taxon>
        <taxon>Pseudomonadati</taxon>
        <taxon>Pseudomonadota</taxon>
        <taxon>Alphaproteobacteria</taxon>
        <taxon>Hyphomicrobiales</taxon>
        <taxon>Rhizobiaceae</taxon>
        <taxon>Rhizobium/Agrobacterium group</taxon>
        <taxon>Agrobacterium</taxon>
    </lineage>
</organism>
<sequence>MRVSEIWQTAAPIKEQWFLGVCLVMSWLISAASLTGYVILAMFVLVALGRVAKHSCLVLAGRLPRRSRSRHHVVTWVSAAFFSLLTVRACYIAAAIVDAEFRSNPIEYSKRE</sequence>
<keyword evidence="1" id="KW-1133">Transmembrane helix</keyword>
<protein>
    <submittedName>
        <fullName evidence="2">Uncharacterized protein</fullName>
    </submittedName>
</protein>
<name>A0AAE5RT88_9HYPH</name>
<keyword evidence="1" id="KW-0472">Membrane</keyword>
<feature type="transmembrane region" description="Helical" evidence="1">
    <location>
        <begin position="27"/>
        <end position="52"/>
    </location>
</feature>
<dbReference type="Proteomes" id="UP000237447">
    <property type="component" value="Unassembled WGS sequence"/>
</dbReference>
<evidence type="ECO:0000256" key="1">
    <source>
        <dbReference type="SAM" id="Phobius"/>
    </source>
</evidence>
<feature type="transmembrane region" description="Helical" evidence="1">
    <location>
        <begin position="73"/>
        <end position="97"/>
    </location>
</feature>
<evidence type="ECO:0000313" key="2">
    <source>
        <dbReference type="EMBL" id="POO48935.1"/>
    </source>
</evidence>
<evidence type="ECO:0000313" key="3">
    <source>
        <dbReference type="Proteomes" id="UP000237447"/>
    </source>
</evidence>
<proteinExistence type="predicted"/>
<comment type="caution">
    <text evidence="2">The sequence shown here is derived from an EMBL/GenBank/DDBJ whole genome shotgun (WGS) entry which is preliminary data.</text>
</comment>
<dbReference type="EMBL" id="NXEJ01000012">
    <property type="protein sequence ID" value="POO48935.1"/>
    <property type="molecule type" value="Genomic_DNA"/>
</dbReference>
<gene>
    <name evidence="2" type="ORF">CPJ18_23490</name>
</gene>
<dbReference type="AlphaFoldDB" id="A0AAE5RT88"/>
<reference evidence="2 3" key="1">
    <citation type="journal article" date="2018" name="Syst. Appl. Microbiol.">
        <title>Agrobacterium rosae sp. nov., isolated from galls on different agricultural crops.</title>
        <authorList>
            <person name="Kuzmanovic N."/>
            <person name="Pulawska J."/>
            <person name="Smalla K."/>
            <person name="Nesme X."/>
        </authorList>
    </citation>
    <scope>NUCLEOTIDE SEQUENCE [LARGE SCALE GENOMIC DNA]</scope>
    <source>
        <strain evidence="2 3">NCPPB 1650</strain>
    </source>
</reference>
<keyword evidence="1" id="KW-0812">Transmembrane</keyword>